<sequence length="439" mass="51208">MKDLDLKLQQLELNKQILIPPSSSRNQSKNKSNLNLGFSKHFDSTNNNNFLFASIGQNNHREGHKQRVFLDSTLSPLRSRTYLHTTAQTLLNDSPLFNDEILYSGFRTPSQLQSIRSSPKNFTLDLVTEQEANGGVNMIYHDQIEIQSNQDQALEEQNYDQIQSAIQNSILQYQQIQKPELDLCSPQFQLQKRKRSFSSERQMWRSDNFRDMNIFNGIQGMQRAKLEDIQTGIIFYPDMRYRKSNENQQQQNEEHSSEVSICQKYLEPIQSQLQSQYLDQAIRTSGIFQQDINQENLIQINQDQEYSDPLISGEQQHDLSSFNRMMFDSKNKENIFIDSKLATGRNSCDILDFQNYIQPEQGVTNQFVIDNSNGKLYQSDKLSRRRTQMKSNYSTDMTGELLSDLKNKTQTHQSLKQNRRASQKQVTPLKVLYENMTQF</sequence>
<protein>
    <submittedName>
        <fullName evidence="1">Uncharacterized protein</fullName>
    </submittedName>
</protein>
<reference evidence="1 2" key="1">
    <citation type="submission" date="2014-06" db="EMBL/GenBank/DDBJ databases">
        <authorList>
            <person name="Swart Estienne"/>
        </authorList>
    </citation>
    <scope>NUCLEOTIDE SEQUENCE [LARGE SCALE GENOMIC DNA]</scope>
    <source>
        <strain evidence="1 2">130c</strain>
    </source>
</reference>
<name>A0A077ZQ56_STYLE</name>
<dbReference type="AlphaFoldDB" id="A0A077ZQ56"/>
<dbReference type="InParanoid" id="A0A077ZQ56"/>
<accession>A0A077ZQ56</accession>
<evidence type="ECO:0000313" key="2">
    <source>
        <dbReference type="Proteomes" id="UP000039865"/>
    </source>
</evidence>
<keyword evidence="2" id="KW-1185">Reference proteome</keyword>
<evidence type="ECO:0000313" key="1">
    <source>
        <dbReference type="EMBL" id="CDW71594.1"/>
    </source>
</evidence>
<dbReference type="Proteomes" id="UP000039865">
    <property type="component" value="Unassembled WGS sequence"/>
</dbReference>
<proteinExistence type="predicted"/>
<dbReference type="EMBL" id="CCKQ01000512">
    <property type="protein sequence ID" value="CDW71594.1"/>
    <property type="molecule type" value="Genomic_DNA"/>
</dbReference>
<organism evidence="1 2">
    <name type="scientific">Stylonychia lemnae</name>
    <name type="common">Ciliate</name>
    <dbReference type="NCBI Taxonomy" id="5949"/>
    <lineage>
        <taxon>Eukaryota</taxon>
        <taxon>Sar</taxon>
        <taxon>Alveolata</taxon>
        <taxon>Ciliophora</taxon>
        <taxon>Intramacronucleata</taxon>
        <taxon>Spirotrichea</taxon>
        <taxon>Stichotrichia</taxon>
        <taxon>Sporadotrichida</taxon>
        <taxon>Oxytrichidae</taxon>
        <taxon>Stylonychinae</taxon>
        <taxon>Stylonychia</taxon>
    </lineage>
</organism>
<gene>
    <name evidence="1" type="primary">Contig3620.g3863</name>
    <name evidence="1" type="ORF">STYLEM_541</name>
</gene>